<dbReference type="EMBL" id="JABBWD010000102">
    <property type="protein sequence ID" value="KAG1765866.1"/>
    <property type="molecule type" value="Genomic_DNA"/>
</dbReference>
<organism evidence="1 2">
    <name type="scientific">Suillus placidus</name>
    <dbReference type="NCBI Taxonomy" id="48579"/>
    <lineage>
        <taxon>Eukaryota</taxon>
        <taxon>Fungi</taxon>
        <taxon>Dikarya</taxon>
        <taxon>Basidiomycota</taxon>
        <taxon>Agaricomycotina</taxon>
        <taxon>Agaricomycetes</taxon>
        <taxon>Agaricomycetidae</taxon>
        <taxon>Boletales</taxon>
        <taxon>Suillineae</taxon>
        <taxon>Suillaceae</taxon>
        <taxon>Suillus</taxon>
    </lineage>
</organism>
<dbReference type="Proteomes" id="UP000714275">
    <property type="component" value="Unassembled WGS sequence"/>
</dbReference>
<keyword evidence="2" id="KW-1185">Reference proteome</keyword>
<reference evidence="1" key="1">
    <citation type="journal article" date="2020" name="New Phytol.">
        <title>Comparative genomics reveals dynamic genome evolution in host specialist ectomycorrhizal fungi.</title>
        <authorList>
            <person name="Lofgren L.A."/>
            <person name="Nguyen N.H."/>
            <person name="Vilgalys R."/>
            <person name="Ruytinx J."/>
            <person name="Liao H.L."/>
            <person name="Branco S."/>
            <person name="Kuo A."/>
            <person name="LaButti K."/>
            <person name="Lipzen A."/>
            <person name="Andreopoulos W."/>
            <person name="Pangilinan J."/>
            <person name="Riley R."/>
            <person name="Hundley H."/>
            <person name="Na H."/>
            <person name="Barry K."/>
            <person name="Grigoriev I.V."/>
            <person name="Stajich J.E."/>
            <person name="Kennedy P.G."/>
        </authorList>
    </citation>
    <scope>NUCLEOTIDE SEQUENCE</scope>
    <source>
        <strain evidence="1">DOB743</strain>
    </source>
</reference>
<dbReference type="OrthoDB" id="2688393at2759"/>
<gene>
    <name evidence="1" type="ORF">EV702DRAFT_1050860</name>
</gene>
<proteinExistence type="predicted"/>
<sequence>MDAYAAHHKENIYYPFASLQDWELGSFLLCSSLSMAAINQFLGLELVCLDLVIVLPLEWMTGDVAWSMQSQLPDGVTLLGVILSSDKTSITNMTGGRVAHPLLISSDMQGYG</sequence>
<evidence type="ECO:0000313" key="1">
    <source>
        <dbReference type="EMBL" id="KAG1765866.1"/>
    </source>
</evidence>
<accession>A0A9P6ZH24</accession>
<dbReference type="Pfam" id="PF18759">
    <property type="entry name" value="Plavaka"/>
    <property type="match status" value="1"/>
</dbReference>
<comment type="caution">
    <text evidence="1">The sequence shown here is derived from an EMBL/GenBank/DDBJ whole genome shotgun (WGS) entry which is preliminary data.</text>
</comment>
<evidence type="ECO:0000313" key="2">
    <source>
        <dbReference type="Proteomes" id="UP000714275"/>
    </source>
</evidence>
<dbReference type="InterPro" id="IPR041078">
    <property type="entry name" value="Plavaka"/>
</dbReference>
<dbReference type="AlphaFoldDB" id="A0A9P6ZH24"/>
<name>A0A9P6ZH24_9AGAM</name>
<protein>
    <submittedName>
        <fullName evidence="1">Uncharacterized protein</fullName>
    </submittedName>
</protein>